<dbReference type="Gene3D" id="2.180.10.10">
    <property type="entry name" value="RHS repeat-associated core"/>
    <property type="match status" value="2"/>
</dbReference>
<dbReference type="EMBL" id="CP001390">
    <property type="protein sequence ID" value="ACM22010.1"/>
    <property type="molecule type" value="Genomic_DNA"/>
</dbReference>
<evidence type="ECO:0000256" key="1">
    <source>
        <dbReference type="ARBA" id="ARBA00022737"/>
    </source>
</evidence>
<dbReference type="Pfam" id="PF05593">
    <property type="entry name" value="RHS_repeat"/>
    <property type="match status" value="3"/>
</dbReference>
<sequence>MPTEYGYTTVGCASCGGTISKIDHIIFPQGNRIDYFYDNMGNLSKIADNQGNSINYTYDSEGNQLKEETKDPSGTLQKTISYQYDALSRMTKTIYPDNTFSQYTYDNLGNQTSFKDPKQNITTSQYDALSRLTTTIQPGTVTTAFNYNSNNNLTTVTDGNTNSTVYKYDDKGRLYQTISPDTGTTTYTYDPAGNLRTRTDAKGVTIGYQYDAANRLTKTDYPTDTDITYTYDTCPNGKGRLCVVTDQSGSTTYEYTKKGQIAKETQTIDGITYITQYTYDMNGNTRTITYPSGRVITYNYTNDLVSSITSTIGGVTTSLAGNITYKPFGGVASVTYGNGIIRTIGYDNQYRIVSIATATLQSLTYGFDANSNITSITNTLDNNKNKTYSYDALNRLKTAAGPWGNLSWTYDGVGNRLTQVDGTATTSYNYQPGSNRLTGITDANTNSLNYDANGNSIADNATTYTYNQNQRLIRAAATQTGDYVYNASGERVKKTTVGTTIHFIYDRAGSLLVENASDGLTEYVYLNGEPVAKINATGTNYIHTDHLGTPLIMSDASGAKVWEIEGRPFGDSAAITGAGTLNLRFPGQYADQESGLNYNYFRDYNPSIGRYIQKDPIGFRGGINLYAYVQNNPINFIDPEGLMATLQYLPALQATAYKVATVKPGKTLDTAAKVSNYLKDNACREKEKPSPPVEGYNPLAPAPYNSPMSPNPLKPQMLQ</sequence>
<dbReference type="KEGG" id="geo:Geob_3670"/>
<dbReference type="InterPro" id="IPR022385">
    <property type="entry name" value="Rhs_assc_core"/>
</dbReference>
<gene>
    <name evidence="4" type="ordered locus">Geob_3670</name>
</gene>
<feature type="domain" description="Teneurin-like YD-shell" evidence="3">
    <location>
        <begin position="353"/>
        <end position="633"/>
    </location>
</feature>
<keyword evidence="5" id="KW-1185">Reference proteome</keyword>
<protein>
    <submittedName>
        <fullName evidence="4">RHS repeat protein</fullName>
    </submittedName>
</protein>
<dbReference type="InterPro" id="IPR050708">
    <property type="entry name" value="T6SS_VgrG/RHS"/>
</dbReference>
<keyword evidence="1" id="KW-0677">Repeat</keyword>
<reference evidence="4 5" key="1">
    <citation type="submission" date="2009-01" db="EMBL/GenBank/DDBJ databases">
        <title>Complete sequence of Geobacter sp. FRC-32.</title>
        <authorList>
            <consortium name="US DOE Joint Genome Institute"/>
            <person name="Lucas S."/>
            <person name="Copeland A."/>
            <person name="Lapidus A."/>
            <person name="Glavina del Rio T."/>
            <person name="Dalin E."/>
            <person name="Tice H."/>
            <person name="Bruce D."/>
            <person name="Goodwin L."/>
            <person name="Pitluck S."/>
            <person name="Saunders E."/>
            <person name="Brettin T."/>
            <person name="Detter J.C."/>
            <person name="Han C."/>
            <person name="Larimer F."/>
            <person name="Land M."/>
            <person name="Hauser L."/>
            <person name="Kyrpides N."/>
            <person name="Ovchinnikova G."/>
            <person name="Kostka J."/>
            <person name="Richardson P."/>
        </authorList>
    </citation>
    <scope>NUCLEOTIDE SEQUENCE [LARGE SCALE GENOMIC DNA]</scope>
    <source>
        <strain evidence="5">DSM 22248 / JCM 15807 / FRC-32</strain>
    </source>
</reference>
<dbReference type="eggNOG" id="COG3209">
    <property type="taxonomic scope" value="Bacteria"/>
</dbReference>
<dbReference type="RefSeq" id="WP_012648736.1">
    <property type="nucleotide sequence ID" value="NC_011979.1"/>
</dbReference>
<dbReference type="Proteomes" id="UP000007721">
    <property type="component" value="Chromosome"/>
</dbReference>
<dbReference type="PRINTS" id="PR00394">
    <property type="entry name" value="RHSPROTEIN"/>
</dbReference>
<dbReference type="HOGENOM" id="CLU_003684_2_1_7"/>
<evidence type="ECO:0000313" key="4">
    <source>
        <dbReference type="EMBL" id="ACM22010.1"/>
    </source>
</evidence>
<dbReference type="Pfam" id="PF25023">
    <property type="entry name" value="TEN_YD-shell"/>
    <property type="match status" value="1"/>
</dbReference>
<evidence type="ECO:0000313" key="5">
    <source>
        <dbReference type="Proteomes" id="UP000007721"/>
    </source>
</evidence>
<accession>B9M6Y9</accession>
<proteinExistence type="predicted"/>
<dbReference type="AlphaFoldDB" id="B9M6Y9"/>
<dbReference type="InterPro" id="IPR006530">
    <property type="entry name" value="YD"/>
</dbReference>
<dbReference type="STRING" id="316067.Geob_3670"/>
<dbReference type="PANTHER" id="PTHR32305">
    <property type="match status" value="1"/>
</dbReference>
<dbReference type="InterPro" id="IPR031325">
    <property type="entry name" value="RHS_repeat"/>
</dbReference>
<dbReference type="PANTHER" id="PTHR32305:SF15">
    <property type="entry name" value="PROTEIN RHSA-RELATED"/>
    <property type="match status" value="1"/>
</dbReference>
<name>B9M6Y9_GEODF</name>
<evidence type="ECO:0000259" key="3">
    <source>
        <dbReference type="Pfam" id="PF25023"/>
    </source>
</evidence>
<dbReference type="InterPro" id="IPR056823">
    <property type="entry name" value="TEN-like_YD-shell"/>
</dbReference>
<organism evidence="4 5">
    <name type="scientific">Geotalea daltonii (strain DSM 22248 / JCM 15807 / FRC-32)</name>
    <name type="common">Geobacter daltonii</name>
    <dbReference type="NCBI Taxonomy" id="316067"/>
    <lineage>
        <taxon>Bacteria</taxon>
        <taxon>Pseudomonadati</taxon>
        <taxon>Thermodesulfobacteriota</taxon>
        <taxon>Desulfuromonadia</taxon>
        <taxon>Geobacterales</taxon>
        <taxon>Geobacteraceae</taxon>
        <taxon>Geotalea</taxon>
    </lineage>
</organism>
<feature type="region of interest" description="Disordered" evidence="2">
    <location>
        <begin position="682"/>
        <end position="719"/>
    </location>
</feature>
<evidence type="ECO:0000256" key="2">
    <source>
        <dbReference type="SAM" id="MobiDB-lite"/>
    </source>
</evidence>
<dbReference type="NCBIfam" id="TIGR03696">
    <property type="entry name" value="Rhs_assc_core"/>
    <property type="match status" value="1"/>
</dbReference>
<dbReference type="NCBIfam" id="TIGR01643">
    <property type="entry name" value="YD_repeat_2x"/>
    <property type="match status" value="2"/>
</dbReference>